<dbReference type="EMBL" id="JACXRZ010000019">
    <property type="protein sequence ID" value="MBD3146332.1"/>
    <property type="molecule type" value="Genomic_DNA"/>
</dbReference>
<evidence type="ECO:0000313" key="2">
    <source>
        <dbReference type="Proteomes" id="UP000653231"/>
    </source>
</evidence>
<dbReference type="RefSeq" id="WP_169981691.1">
    <property type="nucleotide sequence ID" value="NZ_JACXRZ010000019.1"/>
</dbReference>
<keyword evidence="1" id="KW-0540">Nuclease</keyword>
<organism evidence="1 2">
    <name type="scientific">Microbispora bryophytorum subsp. camponoti</name>
    <dbReference type="NCBI Taxonomy" id="1677852"/>
    <lineage>
        <taxon>Bacteria</taxon>
        <taxon>Bacillati</taxon>
        <taxon>Actinomycetota</taxon>
        <taxon>Actinomycetes</taxon>
        <taxon>Streptosporangiales</taxon>
        <taxon>Streptosporangiaceae</taxon>
        <taxon>Microbispora</taxon>
    </lineage>
</organism>
<dbReference type="InterPro" id="IPR036237">
    <property type="entry name" value="Xyl_isomerase-like_sf"/>
</dbReference>
<comment type="caution">
    <text evidence="1">The sequence shown here is derived from an EMBL/GenBank/DDBJ whole genome shotgun (WGS) entry which is preliminary data.</text>
</comment>
<name>A0ABR8L5W9_9ACTN</name>
<gene>
    <name evidence="1" type="ORF">IEQ31_24530</name>
</gene>
<accession>A0ABR8L5W9</accession>
<dbReference type="GO" id="GO:0004519">
    <property type="term" value="F:endonuclease activity"/>
    <property type="evidence" value="ECO:0007669"/>
    <property type="project" value="UniProtKB-KW"/>
</dbReference>
<dbReference type="SUPFAM" id="SSF51658">
    <property type="entry name" value="Xylose isomerase-like"/>
    <property type="match status" value="1"/>
</dbReference>
<protein>
    <submittedName>
        <fullName evidence="1">AP endonuclease</fullName>
    </submittedName>
</protein>
<dbReference type="Proteomes" id="UP000653231">
    <property type="component" value="Unassembled WGS sequence"/>
</dbReference>
<keyword evidence="1" id="KW-0255">Endonuclease</keyword>
<keyword evidence="2" id="KW-1185">Reference proteome</keyword>
<dbReference type="Gene3D" id="3.20.20.150">
    <property type="entry name" value="Divalent-metal-dependent TIM barrel enzymes"/>
    <property type="match status" value="1"/>
</dbReference>
<sequence>MTEVGLYSISVRGLDAPALLSWAAAEGIPFIHLRGGPRGYHLTDRPASVWRAWRRAADSTVPITGVTADTDLADLFADDPKIRDQAEEEVIRLAEAAAELGAAWLRLLSRTPPQAGWAGYELPTTAVPLLVEPHHPGWLAPGAFASLPAMGLLADTRQLAGTYPALAEAAERTGVLHLSDGGEGFGGSKAIADLVARRIAAGHPIEVAVEWTGADRSPQTCLARYRAATAWWAAEERP</sequence>
<proteinExistence type="predicted"/>
<keyword evidence="1" id="KW-0378">Hydrolase</keyword>
<reference evidence="1 2" key="1">
    <citation type="submission" date="2020-09" db="EMBL/GenBank/DDBJ databases">
        <title>Actinomycete isolated from the Camponotus japonicus Mayr.</title>
        <authorList>
            <person name="Gong X."/>
        </authorList>
    </citation>
    <scope>NUCLEOTIDE SEQUENCE [LARGE SCALE GENOMIC DNA]</scope>
    <source>
        <strain evidence="1 2">2C-HV3</strain>
    </source>
</reference>
<evidence type="ECO:0000313" key="1">
    <source>
        <dbReference type="EMBL" id="MBD3146332.1"/>
    </source>
</evidence>